<dbReference type="GO" id="GO:0005248">
    <property type="term" value="F:voltage-gated sodium channel activity"/>
    <property type="evidence" value="ECO:0007669"/>
    <property type="project" value="TreeGrafter"/>
</dbReference>
<feature type="compositionally biased region" description="Basic and acidic residues" evidence="6">
    <location>
        <begin position="801"/>
        <end position="811"/>
    </location>
</feature>
<feature type="compositionally biased region" description="Polar residues" evidence="6">
    <location>
        <begin position="66"/>
        <end position="78"/>
    </location>
</feature>
<dbReference type="InterPro" id="IPR018247">
    <property type="entry name" value="EF_Hand_1_Ca_BS"/>
</dbReference>
<comment type="subcellular location">
    <subcellularLocation>
        <location evidence="1">Membrane</location>
        <topology evidence="1">Multi-pass membrane protein</topology>
    </subcellularLocation>
</comment>
<evidence type="ECO:0000256" key="6">
    <source>
        <dbReference type="SAM" id="MobiDB-lite"/>
    </source>
</evidence>
<evidence type="ECO:0000256" key="1">
    <source>
        <dbReference type="ARBA" id="ARBA00004141"/>
    </source>
</evidence>
<feature type="transmembrane region" description="Helical" evidence="7">
    <location>
        <begin position="188"/>
        <end position="205"/>
    </location>
</feature>
<dbReference type="PROSITE" id="PS00018">
    <property type="entry name" value="EF_HAND_1"/>
    <property type="match status" value="1"/>
</dbReference>
<keyword evidence="2 7" id="KW-0812">Transmembrane</keyword>
<dbReference type="Gene3D" id="1.10.238.10">
    <property type="entry name" value="EF-hand"/>
    <property type="match status" value="1"/>
</dbReference>
<feature type="region of interest" description="Disordered" evidence="6">
    <location>
        <begin position="595"/>
        <end position="644"/>
    </location>
</feature>
<evidence type="ECO:0000256" key="7">
    <source>
        <dbReference type="SAM" id="Phobius"/>
    </source>
</evidence>
<dbReference type="PANTHER" id="PTHR10037">
    <property type="entry name" value="VOLTAGE-GATED CATION CHANNEL CALCIUM AND SODIUM"/>
    <property type="match status" value="1"/>
</dbReference>
<dbReference type="SUPFAM" id="SSF81324">
    <property type="entry name" value="Voltage-gated potassium channels"/>
    <property type="match status" value="1"/>
</dbReference>
<dbReference type="InterPro" id="IPR005821">
    <property type="entry name" value="Ion_trans_dom"/>
</dbReference>
<feature type="domain" description="EF-hand" evidence="8">
    <location>
        <begin position="489"/>
        <end position="524"/>
    </location>
</feature>
<dbReference type="OrthoDB" id="431647at2759"/>
<feature type="compositionally biased region" description="Polar residues" evidence="6">
    <location>
        <begin position="110"/>
        <end position="119"/>
    </location>
</feature>
<dbReference type="InterPro" id="IPR011992">
    <property type="entry name" value="EF-hand-dom_pair"/>
</dbReference>
<dbReference type="InterPro" id="IPR043203">
    <property type="entry name" value="VGCC_Ca_Na"/>
</dbReference>
<gene>
    <name evidence="9" type="ORF">Vbra_2316</name>
</gene>
<protein>
    <recommendedName>
        <fullName evidence="8">EF-hand domain-containing protein</fullName>
    </recommendedName>
</protein>
<dbReference type="Gene3D" id="1.10.287.70">
    <property type="match status" value="1"/>
</dbReference>
<dbReference type="Pfam" id="PF00520">
    <property type="entry name" value="Ion_trans"/>
    <property type="match status" value="1"/>
</dbReference>
<dbReference type="PhylomeDB" id="A0A0G4GNZ1"/>
<feature type="compositionally biased region" description="Polar residues" evidence="6">
    <location>
        <begin position="689"/>
        <end position="698"/>
    </location>
</feature>
<evidence type="ECO:0000256" key="2">
    <source>
        <dbReference type="ARBA" id="ARBA00022692"/>
    </source>
</evidence>
<feature type="transmembrane region" description="Helical" evidence="7">
    <location>
        <begin position="252"/>
        <end position="271"/>
    </location>
</feature>
<evidence type="ECO:0000259" key="8">
    <source>
        <dbReference type="PROSITE" id="PS50222"/>
    </source>
</evidence>
<reference evidence="9 10" key="1">
    <citation type="submission" date="2014-11" db="EMBL/GenBank/DDBJ databases">
        <authorList>
            <person name="Zhu J."/>
            <person name="Qi W."/>
            <person name="Song R."/>
        </authorList>
    </citation>
    <scope>NUCLEOTIDE SEQUENCE [LARGE SCALE GENOMIC DNA]</scope>
</reference>
<proteinExistence type="predicted"/>
<dbReference type="SMART" id="SM00054">
    <property type="entry name" value="EFh"/>
    <property type="match status" value="1"/>
</dbReference>
<dbReference type="InterPro" id="IPR027359">
    <property type="entry name" value="Volt_channel_dom_sf"/>
</dbReference>
<feature type="region of interest" description="Disordered" evidence="6">
    <location>
        <begin position="1"/>
        <end position="129"/>
    </location>
</feature>
<dbReference type="EMBL" id="CDMY01000738">
    <property type="protein sequence ID" value="CEM31890.1"/>
    <property type="molecule type" value="Genomic_DNA"/>
</dbReference>
<dbReference type="Proteomes" id="UP000041254">
    <property type="component" value="Unassembled WGS sequence"/>
</dbReference>
<keyword evidence="10" id="KW-1185">Reference proteome</keyword>
<feature type="transmembrane region" description="Helical" evidence="7">
    <location>
        <begin position="324"/>
        <end position="344"/>
    </location>
</feature>
<name>A0A0G4GNZ1_VITBC</name>
<feature type="compositionally biased region" description="Low complexity" evidence="6">
    <location>
        <begin position="675"/>
        <end position="688"/>
    </location>
</feature>
<dbReference type="OMA" id="TESFFIV"/>
<keyword evidence="4 7" id="KW-1133">Transmembrane helix</keyword>
<feature type="compositionally biased region" description="Low complexity" evidence="6">
    <location>
        <begin position="629"/>
        <end position="638"/>
    </location>
</feature>
<evidence type="ECO:0000313" key="10">
    <source>
        <dbReference type="Proteomes" id="UP000041254"/>
    </source>
</evidence>
<feature type="region of interest" description="Disordered" evidence="6">
    <location>
        <begin position="662"/>
        <end position="811"/>
    </location>
</feature>
<feature type="transmembrane region" description="Helical" evidence="7">
    <location>
        <begin position="396"/>
        <end position="422"/>
    </location>
</feature>
<dbReference type="InParanoid" id="A0A0G4GNZ1"/>
<evidence type="ECO:0000256" key="3">
    <source>
        <dbReference type="ARBA" id="ARBA00022837"/>
    </source>
</evidence>
<organism evidence="9 10">
    <name type="scientific">Vitrella brassicaformis (strain CCMP3155)</name>
    <dbReference type="NCBI Taxonomy" id="1169540"/>
    <lineage>
        <taxon>Eukaryota</taxon>
        <taxon>Sar</taxon>
        <taxon>Alveolata</taxon>
        <taxon>Colpodellida</taxon>
        <taxon>Vitrellaceae</taxon>
        <taxon>Vitrella</taxon>
    </lineage>
</organism>
<feature type="transmembrane region" description="Helical" evidence="7">
    <location>
        <begin position="217"/>
        <end position="240"/>
    </location>
</feature>
<dbReference type="GO" id="GO:0001518">
    <property type="term" value="C:voltage-gated sodium channel complex"/>
    <property type="evidence" value="ECO:0007669"/>
    <property type="project" value="TreeGrafter"/>
</dbReference>
<dbReference type="AlphaFoldDB" id="A0A0G4GNZ1"/>
<keyword evidence="5 7" id="KW-0472">Membrane</keyword>
<dbReference type="PANTHER" id="PTHR10037:SF62">
    <property type="entry name" value="SODIUM CHANNEL PROTEIN 60E"/>
    <property type="match status" value="1"/>
</dbReference>
<evidence type="ECO:0000256" key="5">
    <source>
        <dbReference type="ARBA" id="ARBA00023136"/>
    </source>
</evidence>
<dbReference type="Pfam" id="PF00036">
    <property type="entry name" value="EF-hand_1"/>
    <property type="match status" value="1"/>
</dbReference>
<accession>A0A0G4GNZ1</accession>
<evidence type="ECO:0000256" key="4">
    <source>
        <dbReference type="ARBA" id="ARBA00022989"/>
    </source>
</evidence>
<feature type="compositionally biased region" description="Basic and acidic residues" evidence="6">
    <location>
        <begin position="17"/>
        <end position="27"/>
    </location>
</feature>
<dbReference type="SUPFAM" id="SSF47473">
    <property type="entry name" value="EF-hand"/>
    <property type="match status" value="1"/>
</dbReference>
<dbReference type="PROSITE" id="PS50222">
    <property type="entry name" value="EF_HAND_2"/>
    <property type="match status" value="1"/>
</dbReference>
<dbReference type="STRING" id="1169540.A0A0G4GNZ1"/>
<dbReference type="VEuPathDB" id="CryptoDB:Vbra_2316"/>
<dbReference type="Gene3D" id="1.20.120.350">
    <property type="entry name" value="Voltage-gated potassium channels. Chain C"/>
    <property type="match status" value="1"/>
</dbReference>
<sequence>MTEAIGSRLVGGGAGEVGKDQGHDPREATSAQRHSRGSEAVFSPIEAGRKRSKSKVMQYVVGAAADNSTPATSSAKKTPQNRRIRFSFGLFGRGKEQSTETFPLPAHTDGSPQDDTGQKQAAERERRKPVALMALEKQLSIDEKEREQPMDPSKMTLGQWKAFATRTKRQQSLLMGDQPIKWINTTQASLVFGGFIIANAIVLGLESDYGGGESRHLGWYLTESFFIVIFLLEIILRVLANGWNTFKDPWNDFDAILIVLAILDTWILTWVVDPAESGESSSVLGIITLLRVLRLMRLARILRLFRVFKELFMLLRGLVNAARALSWVGFLLTIIFYVCAVYTTRTIGSSSVFYDEYEDDVYEWFGTMGKSFLTLFQLMTLEGWPDIGRAVVEKSPWQAVFIVVFILLTQYCMLNLVTGIIVENFMDTARSQQTQMLKQIEEEKKNVIEDLTAIFVFANHGAEGEMTAEHFAKALEHESVVKKCHQMDIAVIDADDMFSVLDVNGNGTLSLEEFLEGMLRIKGSAKSRHLLNVQNDLHRVARNINYRLKDLEIRTEQRLTQLSADIAAQIARLEENLEVLVKGESGMTSVSCLEASSPVGRRKNEHDVTKAPAASEVAGIDAASKERSPSSSPKSPSKGPVRLAPVHLDDSQLSSSWLGRAFHSHSQPSIPPAAIPSTRSSPSVSPTSILRTGDSSKGGNKYKKKLSITEVSRLPGATYSPSSSSAEGETDDDHRRRMAQVSLSQSYDSTRLREASQGMGEAGSQSSAQLGGGGAGGMTATIPLPARPIVYPKPMEGRTAGGKDKSRGAKK</sequence>
<evidence type="ECO:0000313" key="9">
    <source>
        <dbReference type="EMBL" id="CEM31890.1"/>
    </source>
</evidence>
<dbReference type="GO" id="GO:0005509">
    <property type="term" value="F:calcium ion binding"/>
    <property type="evidence" value="ECO:0007669"/>
    <property type="project" value="InterPro"/>
</dbReference>
<dbReference type="InterPro" id="IPR002048">
    <property type="entry name" value="EF_hand_dom"/>
</dbReference>
<keyword evidence="3" id="KW-0106">Calcium</keyword>